<dbReference type="KEGG" id="kme:H0A61_02720"/>
<dbReference type="InterPro" id="IPR046342">
    <property type="entry name" value="CBS_dom_sf"/>
</dbReference>
<accession>A0A8A0RT40</accession>
<dbReference type="CDD" id="cd03440">
    <property type="entry name" value="hot_dog"/>
    <property type="match status" value="1"/>
</dbReference>
<dbReference type="PROSITE" id="PS51371">
    <property type="entry name" value="CBS"/>
    <property type="match status" value="2"/>
</dbReference>
<dbReference type="EC" id="1.1.1.205" evidence="4"/>
<organism evidence="4 5">
    <name type="scientific">Koleobacter methoxysyntrophicus</name>
    <dbReference type="NCBI Taxonomy" id="2751313"/>
    <lineage>
        <taxon>Bacteria</taxon>
        <taxon>Bacillati</taxon>
        <taxon>Bacillota</taxon>
        <taxon>Clostridia</taxon>
        <taxon>Koleobacterales</taxon>
        <taxon>Koleobacteraceae</taxon>
        <taxon>Koleobacter</taxon>
    </lineage>
</organism>
<dbReference type="SUPFAM" id="SSF46785">
    <property type="entry name" value="Winged helix' DNA-binding domain"/>
    <property type="match status" value="1"/>
</dbReference>
<dbReference type="CDD" id="cd04596">
    <property type="entry name" value="CBS_pair_DRTGG_assoc"/>
    <property type="match status" value="1"/>
</dbReference>
<dbReference type="InterPro" id="IPR036388">
    <property type="entry name" value="WH-like_DNA-bd_sf"/>
</dbReference>
<dbReference type="InterPro" id="IPR006683">
    <property type="entry name" value="Thioestr_dom"/>
</dbReference>
<dbReference type="SUPFAM" id="SSF75138">
    <property type="entry name" value="HprK N-terminal domain-like"/>
    <property type="match status" value="1"/>
</dbReference>
<dbReference type="PANTHER" id="PTHR43080">
    <property type="entry name" value="CBS DOMAIN-CONTAINING PROTEIN CBSX3, MITOCHONDRIAL"/>
    <property type="match status" value="1"/>
</dbReference>
<dbReference type="SUPFAM" id="SSF54631">
    <property type="entry name" value="CBS-domain pair"/>
    <property type="match status" value="1"/>
</dbReference>
<dbReference type="Proteomes" id="UP000662904">
    <property type="component" value="Chromosome"/>
</dbReference>
<dbReference type="InterPro" id="IPR051257">
    <property type="entry name" value="Diverse_CBS-Domain"/>
</dbReference>
<feature type="domain" description="CBS" evidence="3">
    <location>
        <begin position="195"/>
        <end position="253"/>
    </location>
</feature>
<dbReference type="Pfam" id="PF07085">
    <property type="entry name" value="DRTGG"/>
    <property type="match status" value="1"/>
</dbReference>
<dbReference type="Gene3D" id="1.10.10.10">
    <property type="entry name" value="Winged helix-like DNA-binding domain superfamily/Winged helix DNA-binding domain"/>
    <property type="match status" value="1"/>
</dbReference>
<evidence type="ECO:0000256" key="1">
    <source>
        <dbReference type="ARBA" id="ARBA00023122"/>
    </source>
</evidence>
<dbReference type="PANTHER" id="PTHR43080:SF2">
    <property type="entry name" value="CBS DOMAIN-CONTAINING PROTEIN"/>
    <property type="match status" value="1"/>
</dbReference>
<keyword evidence="1 2" id="KW-0129">CBS domain</keyword>
<dbReference type="EMBL" id="CP059066">
    <property type="protein sequence ID" value="QSQ10316.1"/>
    <property type="molecule type" value="Genomic_DNA"/>
</dbReference>
<dbReference type="Pfam" id="PF00571">
    <property type="entry name" value="CBS"/>
    <property type="match status" value="2"/>
</dbReference>
<dbReference type="SMART" id="SM00116">
    <property type="entry name" value="CBS"/>
    <property type="match status" value="2"/>
</dbReference>
<sequence length="434" mass="48172">MMTKHERIINYIKNLRVGTKISVRQIAQEIDVSEGTAYRAIKEAENLGYVNTIPRVGTVRVEKIEKKQIEKLTFAEVVNIVDGTILGGRNGLHKTLNKFLIGAMEIQNIKQYIEPGSLLIVGNRIEAHRVALENGAAVLISGGFGTRDDIIKIADELELPIISSAYDTFTIATLINKAIFKSLIKKEIILVEDVMVTNPVHLKSTNIVADFRRLVKETKHGRFPITDEDDKVVGIATVKDIEGVDNDTPIFKVMTKDPITLTEKASVAYAAHIMVWEGIELIPVVKNRKLVGVVTRKDVIKAFQQMQNQPHIGETMEDLIISNFSEEVLHDGSLKLKGKAIPAMLNPLGATSCGALVTIMTTAGFRIIKKLKKVDMVTESFVVYFTKPLQLEENIEAVARIIDYGRINVKVDIEIFSNGSIVAKGLMSAKVFER</sequence>
<dbReference type="InterPro" id="IPR036390">
    <property type="entry name" value="WH_DNA-bd_sf"/>
</dbReference>
<dbReference type="AlphaFoldDB" id="A0A8A0RT40"/>
<dbReference type="SUPFAM" id="SSF54637">
    <property type="entry name" value="Thioesterase/thiol ester dehydrase-isomerase"/>
    <property type="match status" value="1"/>
</dbReference>
<dbReference type="InterPro" id="IPR029069">
    <property type="entry name" value="HotDog_dom_sf"/>
</dbReference>
<dbReference type="GO" id="GO:0003938">
    <property type="term" value="F:IMP dehydrogenase activity"/>
    <property type="evidence" value="ECO:0007669"/>
    <property type="project" value="UniProtKB-EC"/>
</dbReference>
<protein>
    <submittedName>
        <fullName evidence="4">Inosine-5'-monophosphate dehydrogenase</fullName>
        <ecNumber evidence="4">1.1.1.205</ecNumber>
    </submittedName>
</protein>
<reference evidence="4" key="1">
    <citation type="submission" date="2020-07" db="EMBL/GenBank/DDBJ databases">
        <title>Koleobacter methoxysyntrophicus gen. nov., sp. nov., a novel anaerobic bacterium isolated from deep subsurface oil field and proposal of Koleobacterales ord. nov. in the phylum Firmicutes.</title>
        <authorList>
            <person name="Sakamoto S."/>
            <person name="Tamaki H."/>
        </authorList>
    </citation>
    <scope>NUCLEOTIDE SEQUENCE</scope>
    <source>
        <strain evidence="4">NRmbB1</strain>
    </source>
</reference>
<dbReference type="RefSeq" id="WP_206707626.1">
    <property type="nucleotide sequence ID" value="NZ_CP059066.1"/>
</dbReference>
<dbReference type="Gene3D" id="3.40.1390.20">
    <property type="entry name" value="HprK N-terminal domain-like"/>
    <property type="match status" value="1"/>
</dbReference>
<keyword evidence="5" id="KW-1185">Reference proteome</keyword>
<proteinExistence type="predicted"/>
<evidence type="ECO:0000256" key="2">
    <source>
        <dbReference type="PROSITE-ProRule" id="PRU00703"/>
    </source>
</evidence>
<evidence type="ECO:0000259" key="3">
    <source>
        <dbReference type="PROSITE" id="PS51371"/>
    </source>
</evidence>
<feature type="domain" description="CBS" evidence="3">
    <location>
        <begin position="254"/>
        <end position="315"/>
    </location>
</feature>
<dbReference type="InterPro" id="IPR028979">
    <property type="entry name" value="Ser_kin/Pase_Hpr-like_N_sf"/>
</dbReference>
<dbReference type="Pfam" id="PF03061">
    <property type="entry name" value="4HBT"/>
    <property type="match status" value="1"/>
</dbReference>
<dbReference type="Gene3D" id="3.10.129.10">
    <property type="entry name" value="Hotdog Thioesterase"/>
    <property type="match status" value="1"/>
</dbReference>
<gene>
    <name evidence="4" type="primary">guaB_2</name>
    <name evidence="4" type="ORF">H0A61_02720</name>
</gene>
<keyword evidence="4" id="KW-0560">Oxidoreductase</keyword>
<dbReference type="Gene3D" id="3.10.580.10">
    <property type="entry name" value="CBS-domain"/>
    <property type="match status" value="1"/>
</dbReference>
<dbReference type="InterPro" id="IPR010766">
    <property type="entry name" value="DRTGG"/>
</dbReference>
<name>A0A8A0RT40_9FIRM</name>
<evidence type="ECO:0000313" key="5">
    <source>
        <dbReference type="Proteomes" id="UP000662904"/>
    </source>
</evidence>
<dbReference type="InterPro" id="IPR000644">
    <property type="entry name" value="CBS_dom"/>
</dbReference>
<evidence type="ECO:0000313" key="4">
    <source>
        <dbReference type="EMBL" id="QSQ10316.1"/>
    </source>
</evidence>